<evidence type="ECO:0000256" key="8">
    <source>
        <dbReference type="RuleBase" id="RU000461"/>
    </source>
</evidence>
<name>A0A0N7H9X2_SCODU</name>
<evidence type="ECO:0000313" key="10">
    <source>
        <dbReference type="EMBL" id="ALI30656.1"/>
    </source>
</evidence>
<dbReference type="PROSITE" id="PS00086">
    <property type="entry name" value="CYTOCHROME_P450"/>
    <property type="match status" value="1"/>
</dbReference>
<dbReference type="InterPro" id="IPR017972">
    <property type="entry name" value="Cyt_P450_CS"/>
</dbReference>
<comment type="subcellular location">
    <subcellularLocation>
        <location evidence="1">Membrane</location>
        <topology evidence="1">Single-pass membrane protein</topology>
    </subcellularLocation>
</comment>
<keyword evidence="3 9" id="KW-0812">Transmembrane</keyword>
<dbReference type="GO" id="GO:0016709">
    <property type="term" value="F:oxidoreductase activity, acting on paired donors, with incorporation or reduction of molecular oxygen, NAD(P)H as one donor, and incorporation of one atom of oxygen"/>
    <property type="evidence" value="ECO:0007669"/>
    <property type="project" value="TreeGrafter"/>
</dbReference>
<dbReference type="BRENDA" id="1.14.14.86">
    <property type="organism ID" value="15475"/>
</dbReference>
<dbReference type="PANTHER" id="PTHR47283">
    <property type="entry name" value="ENT-KAURENE OXIDASE, CHLOROPLASTIC"/>
    <property type="match status" value="1"/>
</dbReference>
<dbReference type="AlphaFoldDB" id="A0A0N7H9X2"/>
<comment type="cofactor">
    <cofactor evidence="7">
        <name>heme</name>
        <dbReference type="ChEBI" id="CHEBI:30413"/>
    </cofactor>
</comment>
<feature type="transmembrane region" description="Helical" evidence="9">
    <location>
        <begin position="12"/>
        <end position="31"/>
    </location>
</feature>
<sequence>MDTLLNLQALPMGAAIGGPAVVVGGLTLFLIKHLVDDQKKKASGIRPPPEVPGLPVVGNLLQLKEKKPHKTFTKWAESYGPIYSIRTGANTMVVLSSNDVAKEAMVTKYSSISTRKLSNALKILTSDKSIVAMSDYNEFYEETKRHLLTNTLGTHAQKRHRIHRDIMIKNVCDQFHAQMQSNPTEAINFRKIFQSELFGLALKQAIGQDVESLFVEKLGTTLTRNEIFKILVLDPREGAIDVDWRDFFPYLKWIPNKSFENKIRKMYVQRQAVMEALIDWHKKRIASGQEINCYLDHLISEAKTLSEQQILMLLWEAIIEASDTTLISTEWAMFELSKDQGRQNRLLSEIQKVCGKDEFTEENLPQVPYLSAVFHETLRKHSPVPIVPLRHVEEDVQLGGYDIPQGSEIAINIYGCNMEPTVWETPEDWIPERFLNDKDETLELHKTMAFGGGKRACAGALQAMLISCVAIGRLVQEFEWRLNDGEEDNVDTLGITTHKLHPMLAILKPRS</sequence>
<dbReference type="InterPro" id="IPR002401">
    <property type="entry name" value="Cyt_P450_E_grp-I"/>
</dbReference>
<gene>
    <name evidence="10" type="primary">KO1</name>
</gene>
<dbReference type="SUPFAM" id="SSF48264">
    <property type="entry name" value="Cytochrome P450"/>
    <property type="match status" value="1"/>
</dbReference>
<proteinExistence type="evidence at transcript level"/>
<dbReference type="GO" id="GO:0052615">
    <property type="term" value="F:ent-kaurene oxidase activity"/>
    <property type="evidence" value="ECO:0007669"/>
    <property type="project" value="InterPro"/>
</dbReference>
<feature type="binding site" description="axial binding residue" evidence="7">
    <location>
        <position position="457"/>
    </location>
    <ligand>
        <name>heme</name>
        <dbReference type="ChEBI" id="CHEBI:30413"/>
    </ligand>
    <ligandPart>
        <name>Fe</name>
        <dbReference type="ChEBI" id="CHEBI:18248"/>
    </ligandPart>
</feature>
<keyword evidence="7 8" id="KW-0349">Heme</keyword>
<dbReference type="SMR" id="A0A0N7H9X2"/>
<dbReference type="InterPro" id="IPR036396">
    <property type="entry name" value="Cyt_P450_sf"/>
</dbReference>
<comment type="similarity">
    <text evidence="2 8">Belongs to the cytochrome P450 family.</text>
</comment>
<reference evidence="10" key="1">
    <citation type="submission" date="2015-03" db="EMBL/GenBank/DDBJ databases">
        <title>Isolation and expression analysis of two different cDNAs encoding ent-kaurene oxidases in Scoparia dulcis.</title>
        <authorList>
            <person name="Ichitani K."/>
            <person name="Yamamura Y."/>
        </authorList>
    </citation>
    <scope>NUCLEOTIDE SEQUENCE</scope>
</reference>
<accession>A0A0N7H9X2</accession>
<keyword evidence="7 8" id="KW-0408">Iron</keyword>
<keyword evidence="7 8" id="KW-0479">Metal-binding</keyword>
<dbReference type="PANTHER" id="PTHR47283:SF1">
    <property type="entry name" value="ENT-KAURENE OXIDASE, CHLOROPLASTIC"/>
    <property type="match status" value="1"/>
</dbReference>
<keyword evidence="8" id="KW-0503">Monooxygenase</keyword>
<dbReference type="GO" id="GO:0005783">
    <property type="term" value="C:endoplasmic reticulum"/>
    <property type="evidence" value="ECO:0007669"/>
    <property type="project" value="TreeGrafter"/>
</dbReference>
<evidence type="ECO:0000256" key="7">
    <source>
        <dbReference type="PIRSR" id="PIRSR602401-1"/>
    </source>
</evidence>
<keyword evidence="6 9" id="KW-0472">Membrane</keyword>
<dbReference type="GO" id="GO:0005506">
    <property type="term" value="F:iron ion binding"/>
    <property type="evidence" value="ECO:0007669"/>
    <property type="project" value="InterPro"/>
</dbReference>
<dbReference type="GO" id="GO:0009686">
    <property type="term" value="P:gibberellin biosynthetic process"/>
    <property type="evidence" value="ECO:0007669"/>
    <property type="project" value="InterPro"/>
</dbReference>
<evidence type="ECO:0000256" key="9">
    <source>
        <dbReference type="SAM" id="Phobius"/>
    </source>
</evidence>
<dbReference type="GO" id="GO:0020037">
    <property type="term" value="F:heme binding"/>
    <property type="evidence" value="ECO:0007669"/>
    <property type="project" value="InterPro"/>
</dbReference>
<evidence type="ECO:0000256" key="6">
    <source>
        <dbReference type="ARBA" id="ARBA00023136"/>
    </source>
</evidence>
<dbReference type="InterPro" id="IPR001128">
    <property type="entry name" value="Cyt_P450"/>
</dbReference>
<evidence type="ECO:0000256" key="4">
    <source>
        <dbReference type="ARBA" id="ARBA00022989"/>
    </source>
</evidence>
<evidence type="ECO:0000256" key="1">
    <source>
        <dbReference type="ARBA" id="ARBA00004167"/>
    </source>
</evidence>
<evidence type="ECO:0000256" key="5">
    <source>
        <dbReference type="ARBA" id="ARBA00023002"/>
    </source>
</evidence>
<dbReference type="InterPro" id="IPR044225">
    <property type="entry name" value="KO_chloroplastic"/>
</dbReference>
<keyword evidence="4 9" id="KW-1133">Transmembrane helix</keyword>
<keyword evidence="5 8" id="KW-0560">Oxidoreductase</keyword>
<dbReference type="GO" id="GO:0009707">
    <property type="term" value="C:chloroplast outer membrane"/>
    <property type="evidence" value="ECO:0007669"/>
    <property type="project" value="TreeGrafter"/>
</dbReference>
<protein>
    <submittedName>
        <fullName evidence="10">Ent-kaurene oxidase</fullName>
    </submittedName>
</protein>
<dbReference type="Pfam" id="PF00067">
    <property type="entry name" value="p450"/>
    <property type="match status" value="1"/>
</dbReference>
<dbReference type="PRINTS" id="PR00463">
    <property type="entry name" value="EP450I"/>
</dbReference>
<dbReference type="GO" id="GO:0010241">
    <property type="term" value="P:ent-kaurene oxidation to kaurenoic acid"/>
    <property type="evidence" value="ECO:0007669"/>
    <property type="project" value="InterPro"/>
</dbReference>
<organism evidence="10">
    <name type="scientific">Scoparia dulcis</name>
    <name type="common">Sweet broom</name>
    <name type="synonym">Capraria dulcis</name>
    <dbReference type="NCBI Taxonomy" id="107240"/>
    <lineage>
        <taxon>Eukaryota</taxon>
        <taxon>Viridiplantae</taxon>
        <taxon>Streptophyta</taxon>
        <taxon>Embryophyta</taxon>
        <taxon>Tracheophyta</taxon>
        <taxon>Spermatophyta</taxon>
        <taxon>Magnoliopsida</taxon>
        <taxon>eudicotyledons</taxon>
        <taxon>Gunneridae</taxon>
        <taxon>Pentapetalae</taxon>
        <taxon>asterids</taxon>
        <taxon>lamiids</taxon>
        <taxon>Lamiales</taxon>
        <taxon>Plantaginaceae</taxon>
        <taxon>Gratioleae</taxon>
        <taxon>Scoparia</taxon>
    </lineage>
</organism>
<dbReference type="Gene3D" id="1.10.630.10">
    <property type="entry name" value="Cytochrome P450"/>
    <property type="match status" value="1"/>
</dbReference>
<dbReference type="CDD" id="cd11075">
    <property type="entry name" value="CYP77_89"/>
    <property type="match status" value="1"/>
</dbReference>
<evidence type="ECO:0000256" key="3">
    <source>
        <dbReference type="ARBA" id="ARBA00022692"/>
    </source>
</evidence>
<evidence type="ECO:0000256" key="2">
    <source>
        <dbReference type="ARBA" id="ARBA00010617"/>
    </source>
</evidence>
<dbReference type="EMBL" id="KP987567">
    <property type="protein sequence ID" value="ALI30656.1"/>
    <property type="molecule type" value="mRNA"/>
</dbReference>